<sequence length="232" mass="27159">MEESFYSYLFEDEYSATEDEEEILNFQKIPRHISRIIKENAHDPQIIEDTSESEEEEEILPETKVVIRHLPPGMTGKSFFQLVSPLPAHDYKYFVEASKEHNQNMYATAYINFANREDAELFLKQYDGHIFQYGKGTKYKAIVEFAPFAKIPKGPSSKDRICGSIDDDPDYLEFLESLKRKDTEASKEDDEVKTSTSKGFDPLVHYVNTRRAERTARGAHTPKYYRKWQIRY</sequence>
<dbReference type="GO" id="GO:0045727">
    <property type="term" value="P:positive regulation of translation"/>
    <property type="evidence" value="ECO:0007669"/>
    <property type="project" value="TreeGrafter"/>
</dbReference>
<evidence type="ECO:0000256" key="3">
    <source>
        <dbReference type="ARBA" id="ARBA00023161"/>
    </source>
</evidence>
<dbReference type="SUPFAM" id="SSF54928">
    <property type="entry name" value="RNA-binding domain, RBD"/>
    <property type="match status" value="1"/>
</dbReference>
<gene>
    <name evidence="6" type="ORF">HNY73_003882</name>
</gene>
<comment type="similarity">
    <text evidence="2">Belongs to the RENT3 family.</text>
</comment>
<evidence type="ECO:0000256" key="1">
    <source>
        <dbReference type="ARBA" id="ARBA00004123"/>
    </source>
</evidence>
<reference evidence="6" key="1">
    <citation type="journal article" date="2020" name="bioRxiv">
        <title>Chromosome-level reference genome of the European wasp spider Argiope bruennichi: a resource for studies on range expansion and evolutionary adaptation.</title>
        <authorList>
            <person name="Sheffer M.M."/>
            <person name="Hoppe A."/>
            <person name="Krehenwinkel H."/>
            <person name="Uhl G."/>
            <person name="Kuss A.W."/>
            <person name="Jensen L."/>
            <person name="Jensen C."/>
            <person name="Gillespie R.G."/>
            <person name="Hoff K.J."/>
            <person name="Prost S."/>
        </authorList>
    </citation>
    <scope>NUCLEOTIDE SEQUENCE</scope>
</reference>
<accession>A0A8T0FU51</accession>
<dbReference type="InterPro" id="IPR012677">
    <property type="entry name" value="Nucleotide-bd_a/b_plait_sf"/>
</dbReference>
<reference evidence="6" key="2">
    <citation type="submission" date="2020-06" db="EMBL/GenBank/DDBJ databases">
        <authorList>
            <person name="Sheffer M."/>
        </authorList>
    </citation>
    <scope>NUCLEOTIDE SEQUENCE</scope>
</reference>
<dbReference type="GO" id="GO:0003729">
    <property type="term" value="F:mRNA binding"/>
    <property type="evidence" value="ECO:0007669"/>
    <property type="project" value="TreeGrafter"/>
</dbReference>
<dbReference type="GO" id="GO:0000184">
    <property type="term" value="P:nuclear-transcribed mRNA catabolic process, nonsense-mediated decay"/>
    <property type="evidence" value="ECO:0007669"/>
    <property type="project" value="UniProtKB-KW"/>
</dbReference>
<organism evidence="6 7">
    <name type="scientific">Argiope bruennichi</name>
    <name type="common">Wasp spider</name>
    <name type="synonym">Aranea bruennichi</name>
    <dbReference type="NCBI Taxonomy" id="94029"/>
    <lineage>
        <taxon>Eukaryota</taxon>
        <taxon>Metazoa</taxon>
        <taxon>Ecdysozoa</taxon>
        <taxon>Arthropoda</taxon>
        <taxon>Chelicerata</taxon>
        <taxon>Arachnida</taxon>
        <taxon>Araneae</taxon>
        <taxon>Araneomorphae</taxon>
        <taxon>Entelegynae</taxon>
        <taxon>Araneoidea</taxon>
        <taxon>Araneidae</taxon>
        <taxon>Argiope</taxon>
    </lineage>
</organism>
<dbReference type="PANTHER" id="PTHR13112:SF0">
    <property type="entry name" value="FI21285P1"/>
    <property type="match status" value="1"/>
</dbReference>
<evidence type="ECO:0000259" key="5">
    <source>
        <dbReference type="Pfam" id="PF03467"/>
    </source>
</evidence>
<dbReference type="InterPro" id="IPR035979">
    <property type="entry name" value="RBD_domain_sf"/>
</dbReference>
<dbReference type="EMBL" id="JABXBU010000003">
    <property type="protein sequence ID" value="KAF8792263.1"/>
    <property type="molecule type" value="Genomic_DNA"/>
</dbReference>
<comment type="caution">
    <text evidence="6">The sequence shown here is derived from an EMBL/GenBank/DDBJ whole genome shotgun (WGS) entry which is preliminary data.</text>
</comment>
<dbReference type="GO" id="GO:0005737">
    <property type="term" value="C:cytoplasm"/>
    <property type="evidence" value="ECO:0007669"/>
    <property type="project" value="TreeGrafter"/>
</dbReference>
<dbReference type="PANTHER" id="PTHR13112">
    <property type="entry name" value="UPF3 REGULATOR OF NONSENSE TRANSCRIPTS-LIKE PROTEIN"/>
    <property type="match status" value="1"/>
</dbReference>
<dbReference type="Pfam" id="PF03467">
    <property type="entry name" value="Smg4_UPF3"/>
    <property type="match status" value="1"/>
</dbReference>
<dbReference type="GO" id="GO:0005730">
    <property type="term" value="C:nucleolus"/>
    <property type="evidence" value="ECO:0007669"/>
    <property type="project" value="TreeGrafter"/>
</dbReference>
<keyword evidence="7" id="KW-1185">Reference proteome</keyword>
<dbReference type="AlphaFoldDB" id="A0A8T0FU51"/>
<evidence type="ECO:0000256" key="2">
    <source>
        <dbReference type="ARBA" id="ARBA00005991"/>
    </source>
</evidence>
<dbReference type="CDD" id="cd12455">
    <property type="entry name" value="RRM_like_Smg4_UPF3"/>
    <property type="match status" value="1"/>
</dbReference>
<protein>
    <submittedName>
        <fullName evidence="6">Regulator of nonsense transcripts 3A like protein</fullName>
    </submittedName>
</protein>
<comment type="subcellular location">
    <subcellularLocation>
        <location evidence="1">Nucleus</location>
    </subcellularLocation>
</comment>
<name>A0A8T0FU51_ARGBR</name>
<keyword evidence="4" id="KW-0539">Nucleus</keyword>
<dbReference type="Gene3D" id="3.30.70.330">
    <property type="match status" value="1"/>
</dbReference>
<evidence type="ECO:0000313" key="6">
    <source>
        <dbReference type="EMBL" id="KAF8792263.1"/>
    </source>
</evidence>
<proteinExistence type="inferred from homology"/>
<evidence type="ECO:0000256" key="4">
    <source>
        <dbReference type="ARBA" id="ARBA00023242"/>
    </source>
</evidence>
<dbReference type="InterPro" id="IPR005120">
    <property type="entry name" value="UPF3_dom"/>
</dbReference>
<feature type="domain" description="UPF3" evidence="5">
    <location>
        <begin position="62"/>
        <end position="199"/>
    </location>
</feature>
<evidence type="ECO:0000313" key="7">
    <source>
        <dbReference type="Proteomes" id="UP000807504"/>
    </source>
</evidence>
<keyword evidence="3" id="KW-0866">Nonsense-mediated mRNA decay</keyword>
<dbReference type="InterPro" id="IPR039722">
    <property type="entry name" value="Upf3"/>
</dbReference>
<dbReference type="Proteomes" id="UP000807504">
    <property type="component" value="Unassembled WGS sequence"/>
</dbReference>